<dbReference type="EMBL" id="WFLM01000002">
    <property type="protein sequence ID" value="KAB8039852.1"/>
    <property type="molecule type" value="Genomic_DNA"/>
</dbReference>
<keyword evidence="2" id="KW-1003">Cell membrane</keyword>
<keyword evidence="8" id="KW-1185">Reference proteome</keyword>
<evidence type="ECO:0000256" key="1">
    <source>
        <dbReference type="ARBA" id="ARBA00004651"/>
    </source>
</evidence>
<accession>A0A6N6VY87</accession>
<organism evidence="7 8">
    <name type="scientific">Silvanigrella paludirubra</name>
    <dbReference type="NCBI Taxonomy" id="2499159"/>
    <lineage>
        <taxon>Bacteria</taxon>
        <taxon>Pseudomonadati</taxon>
        <taxon>Bdellovibrionota</taxon>
        <taxon>Oligoflexia</taxon>
        <taxon>Silvanigrellales</taxon>
        <taxon>Silvanigrellaceae</taxon>
        <taxon>Silvanigrella</taxon>
    </lineage>
</organism>
<proteinExistence type="predicted"/>
<evidence type="ECO:0000313" key="8">
    <source>
        <dbReference type="Proteomes" id="UP000437748"/>
    </source>
</evidence>
<keyword evidence="7" id="KW-0418">Kinase</keyword>
<comment type="subcellular location">
    <subcellularLocation>
        <location evidence="1">Cell membrane</location>
        <topology evidence="1">Multi-pass membrane protein</topology>
    </subcellularLocation>
</comment>
<sequence length="162" mass="18509">MSFKTIKVLLIIFSFSLINIKIYSQEKFTKKDVELFVQKAVDYVKKNGKDAALKEFINPKGEFLKGKNGILYIYAYDFKGIVLAHGGKPKLAGFNLLDIKDIEGNYPVQIMIKAAKNNQNHWASYTWTNPATKKVERKIGYSVSVDNTWWLGSGLYESEENK</sequence>
<dbReference type="OrthoDB" id="9791237at2"/>
<evidence type="ECO:0000256" key="4">
    <source>
        <dbReference type="ARBA" id="ARBA00022989"/>
    </source>
</evidence>
<keyword evidence="3" id="KW-0812">Transmembrane</keyword>
<gene>
    <name evidence="7" type="ORF">GCL60_06205</name>
</gene>
<comment type="caution">
    <text evidence="7">The sequence shown here is derived from an EMBL/GenBank/DDBJ whole genome shotgun (WGS) entry which is preliminary data.</text>
</comment>
<keyword evidence="4" id="KW-1133">Transmembrane helix</keyword>
<protein>
    <submittedName>
        <fullName evidence="7">Histidine kinase</fullName>
    </submittedName>
</protein>
<dbReference type="Gene3D" id="3.30.450.20">
    <property type="entry name" value="PAS domain"/>
    <property type="match status" value="1"/>
</dbReference>
<evidence type="ECO:0000256" key="5">
    <source>
        <dbReference type="ARBA" id="ARBA00023136"/>
    </source>
</evidence>
<dbReference type="Pfam" id="PF17200">
    <property type="entry name" value="sCache_2"/>
    <property type="match status" value="1"/>
</dbReference>
<dbReference type="Proteomes" id="UP000437748">
    <property type="component" value="Unassembled WGS sequence"/>
</dbReference>
<dbReference type="InterPro" id="IPR033480">
    <property type="entry name" value="sCache_2"/>
</dbReference>
<dbReference type="SMART" id="SM01049">
    <property type="entry name" value="Cache_2"/>
    <property type="match status" value="1"/>
</dbReference>
<evidence type="ECO:0000256" key="2">
    <source>
        <dbReference type="ARBA" id="ARBA00022475"/>
    </source>
</evidence>
<dbReference type="AlphaFoldDB" id="A0A6N6VY87"/>
<keyword evidence="5" id="KW-0472">Membrane</keyword>
<reference evidence="7 8" key="1">
    <citation type="submission" date="2019-10" db="EMBL/GenBank/DDBJ databases">
        <title>New species of Slilvanegrellaceae.</title>
        <authorList>
            <person name="Pitt A."/>
            <person name="Hahn M.W."/>
        </authorList>
    </citation>
    <scope>NUCLEOTIDE SEQUENCE [LARGE SCALE GENOMIC DNA]</scope>
    <source>
        <strain evidence="7 8">SP-Ram-0.45-NSY-1</strain>
    </source>
</reference>
<dbReference type="GO" id="GO:0005886">
    <property type="term" value="C:plasma membrane"/>
    <property type="evidence" value="ECO:0007669"/>
    <property type="project" value="UniProtKB-SubCell"/>
</dbReference>
<dbReference type="RefSeq" id="WP_153419404.1">
    <property type="nucleotide sequence ID" value="NZ_WFLM01000002.1"/>
</dbReference>
<feature type="domain" description="Single Cache" evidence="6">
    <location>
        <begin position="25"/>
        <end position="109"/>
    </location>
</feature>
<evidence type="ECO:0000259" key="6">
    <source>
        <dbReference type="SMART" id="SM01049"/>
    </source>
</evidence>
<dbReference type="GO" id="GO:0016301">
    <property type="term" value="F:kinase activity"/>
    <property type="evidence" value="ECO:0007669"/>
    <property type="project" value="UniProtKB-KW"/>
</dbReference>
<evidence type="ECO:0000256" key="3">
    <source>
        <dbReference type="ARBA" id="ARBA00022692"/>
    </source>
</evidence>
<keyword evidence="7" id="KW-0808">Transferase</keyword>
<evidence type="ECO:0000313" key="7">
    <source>
        <dbReference type="EMBL" id="KAB8039852.1"/>
    </source>
</evidence>
<name>A0A6N6VY87_9BACT</name>